<dbReference type="GO" id="GO:0009279">
    <property type="term" value="C:cell outer membrane"/>
    <property type="evidence" value="ECO:0007669"/>
    <property type="project" value="UniProtKB-SubCell"/>
</dbReference>
<evidence type="ECO:0000313" key="9">
    <source>
        <dbReference type="EMBL" id="ACY46959.1"/>
    </source>
</evidence>
<gene>
    <name evidence="9" type="ordered locus">Rmar_0050</name>
</gene>
<keyword evidence="3" id="KW-1134">Transmembrane beta strand</keyword>
<comment type="subcellular location">
    <subcellularLocation>
        <location evidence="1">Cell outer membrane</location>
        <topology evidence="1">Multi-pass membrane protein</topology>
    </subcellularLocation>
</comment>
<dbReference type="KEGG" id="rmr:Rmar_0050"/>
<evidence type="ECO:0000256" key="5">
    <source>
        <dbReference type="ARBA" id="ARBA00022729"/>
    </source>
</evidence>
<dbReference type="Gene3D" id="2.170.130.10">
    <property type="entry name" value="TonB-dependent receptor, plug domain"/>
    <property type="match status" value="1"/>
</dbReference>
<dbReference type="EMBL" id="CP001807">
    <property type="protein sequence ID" value="ACY46959.1"/>
    <property type="molecule type" value="Genomic_DNA"/>
</dbReference>
<organism evidence="9 10">
    <name type="scientific">Rhodothermus marinus (strain ATCC 43812 / DSM 4252 / R-10)</name>
    <name type="common">Rhodothermus obamensis</name>
    <dbReference type="NCBI Taxonomy" id="518766"/>
    <lineage>
        <taxon>Bacteria</taxon>
        <taxon>Pseudomonadati</taxon>
        <taxon>Rhodothermota</taxon>
        <taxon>Rhodothermia</taxon>
        <taxon>Rhodothermales</taxon>
        <taxon>Rhodothermaceae</taxon>
        <taxon>Rhodothermus</taxon>
    </lineage>
</organism>
<accession>D0MK46</accession>
<keyword evidence="7" id="KW-0998">Cell outer membrane</keyword>
<reference evidence="9 10" key="1">
    <citation type="journal article" date="2009" name="Stand. Genomic Sci.">
        <title>Complete genome sequence of Rhodothermus marinus type strain (R-10).</title>
        <authorList>
            <person name="Nolan M."/>
            <person name="Tindall B.J."/>
            <person name="Pomrenke H."/>
            <person name="Lapidus A."/>
            <person name="Copeland A."/>
            <person name="Glavina Del Rio T."/>
            <person name="Lucas S."/>
            <person name="Chen F."/>
            <person name="Tice H."/>
            <person name="Cheng J.F."/>
            <person name="Saunders E."/>
            <person name="Han C."/>
            <person name="Bruce D."/>
            <person name="Goodwin L."/>
            <person name="Chain P."/>
            <person name="Pitluck S."/>
            <person name="Ovchinikova G."/>
            <person name="Pati A."/>
            <person name="Ivanova N."/>
            <person name="Mavromatis K."/>
            <person name="Chen A."/>
            <person name="Palaniappan K."/>
            <person name="Land M."/>
            <person name="Hauser L."/>
            <person name="Chang Y.J."/>
            <person name="Jeffries C.D."/>
            <person name="Brettin T."/>
            <person name="Goker M."/>
            <person name="Bristow J."/>
            <person name="Eisen J.A."/>
            <person name="Markowitz V."/>
            <person name="Hugenholtz P."/>
            <person name="Kyrpides N.C."/>
            <person name="Klenk H.P."/>
            <person name="Detter J.C."/>
        </authorList>
    </citation>
    <scope>NUCLEOTIDE SEQUENCE [LARGE SCALE GENOMIC DNA]</scope>
    <source>
        <strain evidence="10">ATCC 43812 / DSM 4252 / R-10</strain>
    </source>
</reference>
<dbReference type="STRING" id="518766.Rmar_0050"/>
<dbReference type="InterPro" id="IPR013784">
    <property type="entry name" value="Carb-bd-like_fold"/>
</dbReference>
<evidence type="ECO:0000256" key="3">
    <source>
        <dbReference type="ARBA" id="ARBA00022452"/>
    </source>
</evidence>
<dbReference type="GO" id="GO:0044718">
    <property type="term" value="P:siderophore transmembrane transport"/>
    <property type="evidence" value="ECO:0007669"/>
    <property type="project" value="TreeGrafter"/>
</dbReference>
<dbReference type="InterPro" id="IPR036942">
    <property type="entry name" value="Beta-barrel_TonB_sf"/>
</dbReference>
<keyword evidence="4" id="KW-0812">Transmembrane</keyword>
<dbReference type="Pfam" id="PF07660">
    <property type="entry name" value="STN"/>
    <property type="match status" value="1"/>
</dbReference>
<keyword evidence="5" id="KW-0732">Signal</keyword>
<keyword evidence="9" id="KW-0675">Receptor</keyword>
<dbReference type="OrthoDB" id="1489192at2"/>
<protein>
    <submittedName>
        <fullName evidence="9">TonB-dependent receptor plug</fullName>
    </submittedName>
</protein>
<dbReference type="InterPro" id="IPR011662">
    <property type="entry name" value="Secretin/TonB_short_N"/>
</dbReference>
<dbReference type="PANTHER" id="PTHR30069:SF29">
    <property type="entry name" value="HEMOGLOBIN AND HEMOGLOBIN-HAPTOGLOBIN-BINDING PROTEIN 1-RELATED"/>
    <property type="match status" value="1"/>
</dbReference>
<dbReference type="Gene3D" id="2.40.170.20">
    <property type="entry name" value="TonB-dependent receptor, beta-barrel domain"/>
    <property type="match status" value="1"/>
</dbReference>
<dbReference type="InterPro" id="IPR012910">
    <property type="entry name" value="Plug_dom"/>
</dbReference>
<dbReference type="SMART" id="SM00965">
    <property type="entry name" value="STN"/>
    <property type="match status" value="1"/>
</dbReference>
<dbReference type="AlphaFoldDB" id="D0MK46"/>
<sequence length="902" mass="100409">MLLGSVGTAAAQDGGRFTLVVRDVPLQEALEALARTARINLVYPSELVRGRTTSCALRNAPVEELLRCLLAGTGLDFVRSSSGTYVILEARELPPRLGLLTGQVIDGTTGAPLPFAHVLLADAVTGTVTNEAGMFTISGLLAGPHRLVVSYVGYRPRVDSVRVDPDRPAHVRIALEPTLLEAPPIVIDGLSRRPLSAELGRAYLTAEQLQQAGTTGDLLHAVERLPGVQVPHPLAELHLQGGDSGEHLTRLDGVPVRNPVSLGRYLSAFSPLAIGRLTVHRAGYGVALGSQLAGVIELEHDLNVPGPLEAVARVDPLAANVRLRGRYRNAAALVAFRRSVWDLYQEPGLRTLLRQWNTIDPLMAARWLGEPIAREGLQAYHWTPRAAFSDLHVAGRVQPDPFQTLHIAVYRGTNRLEAGQQTRYAAAGADSARLILTEDAYRWLNEAFRLRYDRLPGARVLLGLQLRGSWHASSYRYRAREGTAPQGDPAAWEALEARLREELARAPGTSERNTIRELALEVSLHYSPSARWQLESGLVLEQVQARFRLGNVFVAPFRHAITAWQPATYLTATWTPAEGLSVEPGVRLTWLPVRVTVYAEPRLAVRRDLQLGPFALAVRLAGGVYRQFVNQFELTSVGATAIVPSVLFWLPPDATVAPPWSYHLTGELLLARGDTWTLETTLYQKGQPHLLFVDYPRLLARLPARRPVPEATPLVQRDFLRHSRGVARGLNLRIRHRGPHHRATLAYSYDHTLRAYPDSRGTLRLVPAPWNEPHRIRLDLSRELPAGLMLLGSGQVQWGRRWAFRRLYYDYLRYSGTPTIGGYDLDRPERHRLPGRYRLDLGLSWHGRVRAAHLQLQLLVRNVLNRRDVYDRSLTLTELVSPTPVDRLLPGRQWLLTVQVAY</sequence>
<evidence type="ECO:0000256" key="7">
    <source>
        <dbReference type="ARBA" id="ARBA00023237"/>
    </source>
</evidence>
<dbReference type="Pfam" id="PF07715">
    <property type="entry name" value="Plug"/>
    <property type="match status" value="1"/>
</dbReference>
<dbReference type="SUPFAM" id="SSF49452">
    <property type="entry name" value="Starch-binding domain-like"/>
    <property type="match status" value="1"/>
</dbReference>
<feature type="domain" description="Secretin/TonB short N-terminal" evidence="8">
    <location>
        <begin position="39"/>
        <end position="90"/>
    </location>
</feature>
<name>D0MK46_RHOM4</name>
<dbReference type="eggNOG" id="COG1629">
    <property type="taxonomic scope" value="Bacteria"/>
</dbReference>
<evidence type="ECO:0000259" key="8">
    <source>
        <dbReference type="SMART" id="SM00965"/>
    </source>
</evidence>
<dbReference type="Gene3D" id="3.55.50.30">
    <property type="match status" value="1"/>
</dbReference>
<proteinExistence type="predicted"/>
<dbReference type="InterPro" id="IPR039426">
    <property type="entry name" value="TonB-dep_rcpt-like"/>
</dbReference>
<dbReference type="GO" id="GO:0030246">
    <property type="term" value="F:carbohydrate binding"/>
    <property type="evidence" value="ECO:0007669"/>
    <property type="project" value="InterPro"/>
</dbReference>
<dbReference type="InterPro" id="IPR037066">
    <property type="entry name" value="Plug_dom_sf"/>
</dbReference>
<evidence type="ECO:0000313" key="10">
    <source>
        <dbReference type="Proteomes" id="UP000002221"/>
    </source>
</evidence>
<keyword evidence="10" id="KW-1185">Reference proteome</keyword>
<dbReference type="Proteomes" id="UP000002221">
    <property type="component" value="Chromosome"/>
</dbReference>
<evidence type="ECO:0000256" key="2">
    <source>
        <dbReference type="ARBA" id="ARBA00022448"/>
    </source>
</evidence>
<dbReference type="Gene3D" id="2.60.40.1120">
    <property type="entry name" value="Carboxypeptidase-like, regulatory domain"/>
    <property type="match status" value="1"/>
</dbReference>
<evidence type="ECO:0000256" key="4">
    <source>
        <dbReference type="ARBA" id="ARBA00022692"/>
    </source>
</evidence>
<evidence type="ECO:0000256" key="6">
    <source>
        <dbReference type="ARBA" id="ARBA00023136"/>
    </source>
</evidence>
<dbReference type="PANTHER" id="PTHR30069">
    <property type="entry name" value="TONB-DEPENDENT OUTER MEMBRANE RECEPTOR"/>
    <property type="match status" value="1"/>
</dbReference>
<dbReference type="HOGENOM" id="CLU_308566_0_0_10"/>
<dbReference type="eggNOG" id="COG4796">
    <property type="taxonomic scope" value="Bacteria"/>
</dbReference>
<evidence type="ECO:0000256" key="1">
    <source>
        <dbReference type="ARBA" id="ARBA00004571"/>
    </source>
</evidence>
<dbReference type="GO" id="GO:0015344">
    <property type="term" value="F:siderophore uptake transmembrane transporter activity"/>
    <property type="evidence" value="ECO:0007669"/>
    <property type="project" value="TreeGrafter"/>
</dbReference>
<keyword evidence="6" id="KW-0472">Membrane</keyword>
<keyword evidence="2" id="KW-0813">Transport</keyword>
<dbReference type="SUPFAM" id="SSF56935">
    <property type="entry name" value="Porins"/>
    <property type="match status" value="1"/>
</dbReference>
<dbReference type="Pfam" id="PF13715">
    <property type="entry name" value="CarbopepD_reg_2"/>
    <property type="match status" value="1"/>
</dbReference>